<dbReference type="Proteomes" id="UP000001072">
    <property type="component" value="Unassembled WGS sequence"/>
</dbReference>
<evidence type="ECO:0000313" key="3">
    <source>
        <dbReference type="Proteomes" id="UP000001072"/>
    </source>
</evidence>
<name>F4REC4_MELLP</name>
<feature type="region of interest" description="Disordered" evidence="1">
    <location>
        <begin position="1"/>
        <end position="30"/>
    </location>
</feature>
<dbReference type="AlphaFoldDB" id="F4REC4"/>
<feature type="compositionally biased region" description="Low complexity" evidence="1">
    <location>
        <begin position="8"/>
        <end position="21"/>
    </location>
</feature>
<dbReference type="KEGG" id="mlr:MELLADRAFT_71275"/>
<dbReference type="GeneID" id="18931778"/>
<dbReference type="OrthoDB" id="2507689at2759"/>
<dbReference type="RefSeq" id="XP_007407425.1">
    <property type="nucleotide sequence ID" value="XM_007407363.1"/>
</dbReference>
<proteinExistence type="predicted"/>
<gene>
    <name evidence="2" type="ORF">MELLADRAFT_71275</name>
</gene>
<organism evidence="3">
    <name type="scientific">Melampsora larici-populina (strain 98AG31 / pathotype 3-4-7)</name>
    <name type="common">Poplar leaf rust fungus</name>
    <dbReference type="NCBI Taxonomy" id="747676"/>
    <lineage>
        <taxon>Eukaryota</taxon>
        <taxon>Fungi</taxon>
        <taxon>Dikarya</taxon>
        <taxon>Basidiomycota</taxon>
        <taxon>Pucciniomycotina</taxon>
        <taxon>Pucciniomycetes</taxon>
        <taxon>Pucciniales</taxon>
        <taxon>Melampsoraceae</taxon>
        <taxon>Melampsora</taxon>
    </lineage>
</organism>
<accession>F4REC4</accession>
<dbReference type="InParanoid" id="F4REC4"/>
<evidence type="ECO:0000313" key="2">
    <source>
        <dbReference type="EMBL" id="EGG09065.1"/>
    </source>
</evidence>
<dbReference type="STRING" id="747676.F4REC4"/>
<dbReference type="HOGENOM" id="CLU_1603096_0_0_1"/>
<dbReference type="EMBL" id="GL883098">
    <property type="protein sequence ID" value="EGG09065.1"/>
    <property type="molecule type" value="Genomic_DNA"/>
</dbReference>
<evidence type="ECO:0000256" key="1">
    <source>
        <dbReference type="SAM" id="MobiDB-lite"/>
    </source>
</evidence>
<reference evidence="3" key="1">
    <citation type="journal article" date="2011" name="Proc. Natl. Acad. Sci. U.S.A.">
        <title>Obligate biotrophy features unraveled by the genomic analysis of rust fungi.</title>
        <authorList>
            <person name="Duplessis S."/>
            <person name="Cuomo C.A."/>
            <person name="Lin Y.-C."/>
            <person name="Aerts A."/>
            <person name="Tisserant E."/>
            <person name="Veneault-Fourrey C."/>
            <person name="Joly D.L."/>
            <person name="Hacquard S."/>
            <person name="Amselem J."/>
            <person name="Cantarel B.L."/>
            <person name="Chiu R."/>
            <person name="Coutinho P.M."/>
            <person name="Feau N."/>
            <person name="Field M."/>
            <person name="Frey P."/>
            <person name="Gelhaye E."/>
            <person name="Goldberg J."/>
            <person name="Grabherr M.G."/>
            <person name="Kodira C.D."/>
            <person name="Kohler A."/>
            <person name="Kuees U."/>
            <person name="Lindquist E.A."/>
            <person name="Lucas S.M."/>
            <person name="Mago R."/>
            <person name="Mauceli E."/>
            <person name="Morin E."/>
            <person name="Murat C."/>
            <person name="Pangilinan J.L."/>
            <person name="Park R."/>
            <person name="Pearson M."/>
            <person name="Quesneville H."/>
            <person name="Rouhier N."/>
            <person name="Sakthikumar S."/>
            <person name="Salamov A.A."/>
            <person name="Schmutz J."/>
            <person name="Selles B."/>
            <person name="Shapiro H."/>
            <person name="Tanguay P."/>
            <person name="Tuskan G.A."/>
            <person name="Henrissat B."/>
            <person name="Van de Peer Y."/>
            <person name="Rouze P."/>
            <person name="Ellis J.G."/>
            <person name="Dodds P.N."/>
            <person name="Schein J.E."/>
            <person name="Zhong S."/>
            <person name="Hamelin R.C."/>
            <person name="Grigoriev I.V."/>
            <person name="Szabo L.J."/>
            <person name="Martin F."/>
        </authorList>
    </citation>
    <scope>NUCLEOTIDE SEQUENCE [LARGE SCALE GENOMIC DNA]</scope>
    <source>
        <strain evidence="3">98AG31 / pathotype 3-4-7</strain>
    </source>
</reference>
<sequence length="166" mass="18348">MNHHKSKSSISIQSSTSSTTTPNELNPTKRLRMTKDLIELPKPFLELPISLSTLASSLHEIHTVARMTMCSSSTTSFLTSSKLGLNTEKLKKLAKCIERQAAESESGENGILKEERLIKKGRKWLRRKRKGFLGEIGGNETQKVDGVGLPLPNGATLVQPFDSDWS</sequence>
<keyword evidence="3" id="KW-1185">Reference proteome</keyword>
<protein>
    <submittedName>
        <fullName evidence="2">Uncharacterized protein</fullName>
    </submittedName>
</protein>
<dbReference type="VEuPathDB" id="FungiDB:MELLADRAFT_71275"/>